<feature type="region of interest" description="Disordered" evidence="16">
    <location>
        <begin position="1948"/>
        <end position="1986"/>
    </location>
</feature>
<keyword evidence="5" id="KW-0808">Transferase</keyword>
<dbReference type="InterPro" id="IPR011009">
    <property type="entry name" value="Kinase-like_dom_sf"/>
</dbReference>
<dbReference type="SMART" id="SM00220">
    <property type="entry name" value="S_TKc"/>
    <property type="match status" value="1"/>
</dbReference>
<evidence type="ECO:0000256" key="6">
    <source>
        <dbReference type="ARBA" id="ARBA00022723"/>
    </source>
</evidence>
<dbReference type="Gene3D" id="1.10.510.10">
    <property type="entry name" value="Transferase(Phosphotransferase) domain 1"/>
    <property type="match status" value="1"/>
</dbReference>
<feature type="domain" description="Protein kinase" evidence="17">
    <location>
        <begin position="113"/>
        <end position="369"/>
    </location>
</feature>
<reference evidence="19 20" key="1">
    <citation type="submission" date="2016-02" db="EMBL/GenBank/DDBJ databases">
        <title>Genome analysis of coral dinoflagellate symbionts highlights evolutionary adaptations to a symbiotic lifestyle.</title>
        <authorList>
            <person name="Aranda M."/>
            <person name="Li Y."/>
            <person name="Liew Y.J."/>
            <person name="Baumgarten S."/>
            <person name="Simakov O."/>
            <person name="Wilson M."/>
            <person name="Piel J."/>
            <person name="Ashoor H."/>
            <person name="Bougouffa S."/>
            <person name="Bajic V.B."/>
            <person name="Ryu T."/>
            <person name="Ravasi T."/>
            <person name="Bayer T."/>
            <person name="Micklem G."/>
            <person name="Kim H."/>
            <person name="Bhak J."/>
            <person name="Lajeunesse T.C."/>
            <person name="Voolstra C.R."/>
        </authorList>
    </citation>
    <scope>NUCLEOTIDE SEQUENCE [LARGE SCALE GENOMIC DNA]</scope>
    <source>
        <strain evidence="19 20">CCMP2467</strain>
    </source>
</reference>
<feature type="region of interest" description="Disordered" evidence="16">
    <location>
        <begin position="3044"/>
        <end position="3103"/>
    </location>
</feature>
<keyword evidence="20" id="KW-1185">Reference proteome</keyword>
<dbReference type="EC" id="2.7.11.1" evidence="3"/>
<evidence type="ECO:0000256" key="10">
    <source>
        <dbReference type="ARBA" id="ARBA00022837"/>
    </source>
</evidence>
<name>A0A1Q9DJR5_SYMMI</name>
<feature type="domain" description="EF-hand" evidence="18">
    <location>
        <begin position="666"/>
        <end position="701"/>
    </location>
</feature>
<evidence type="ECO:0000313" key="19">
    <source>
        <dbReference type="EMBL" id="OLP95398.1"/>
    </source>
</evidence>
<dbReference type="SUPFAM" id="SSF47473">
    <property type="entry name" value="EF-hand"/>
    <property type="match status" value="1"/>
</dbReference>
<comment type="catalytic activity">
    <reaction evidence="14">
        <text>L-seryl-[protein] + ATP = O-phospho-L-seryl-[protein] + ADP + H(+)</text>
        <dbReference type="Rhea" id="RHEA:17989"/>
        <dbReference type="Rhea" id="RHEA-COMP:9863"/>
        <dbReference type="Rhea" id="RHEA-COMP:11604"/>
        <dbReference type="ChEBI" id="CHEBI:15378"/>
        <dbReference type="ChEBI" id="CHEBI:29999"/>
        <dbReference type="ChEBI" id="CHEBI:30616"/>
        <dbReference type="ChEBI" id="CHEBI:83421"/>
        <dbReference type="ChEBI" id="CHEBI:456216"/>
        <dbReference type="EC" id="2.7.11.1"/>
    </reaction>
</comment>
<dbReference type="Pfam" id="PF00069">
    <property type="entry name" value="Pkinase"/>
    <property type="match status" value="1"/>
</dbReference>
<dbReference type="InterPro" id="IPR002048">
    <property type="entry name" value="EF_hand_dom"/>
</dbReference>
<feature type="compositionally biased region" description="Polar residues" evidence="16">
    <location>
        <begin position="3206"/>
        <end position="3219"/>
    </location>
</feature>
<evidence type="ECO:0000256" key="8">
    <source>
        <dbReference type="ARBA" id="ARBA00022741"/>
    </source>
</evidence>
<dbReference type="EMBL" id="LSRX01000503">
    <property type="protein sequence ID" value="OLP95398.1"/>
    <property type="molecule type" value="Genomic_DNA"/>
</dbReference>
<keyword evidence="10" id="KW-0106">Calcium</keyword>
<dbReference type="Pfam" id="PF13499">
    <property type="entry name" value="EF-hand_7"/>
    <property type="match status" value="2"/>
</dbReference>
<dbReference type="PROSITE" id="PS00108">
    <property type="entry name" value="PROTEIN_KINASE_ST"/>
    <property type="match status" value="1"/>
</dbReference>
<dbReference type="GO" id="GO:0005524">
    <property type="term" value="F:ATP binding"/>
    <property type="evidence" value="ECO:0007669"/>
    <property type="project" value="UniProtKB-UniRule"/>
</dbReference>
<evidence type="ECO:0000256" key="2">
    <source>
        <dbReference type="ARBA" id="ARBA00011245"/>
    </source>
</evidence>
<dbReference type="FunFam" id="1.10.238.10:FF:000003">
    <property type="entry name" value="Calmodulin A"/>
    <property type="match status" value="1"/>
</dbReference>
<dbReference type="PANTHER" id="PTHR24349">
    <property type="entry name" value="SERINE/THREONINE-PROTEIN KINASE"/>
    <property type="match status" value="1"/>
</dbReference>
<keyword evidence="7" id="KW-0677">Repeat</keyword>
<evidence type="ECO:0000259" key="17">
    <source>
        <dbReference type="PROSITE" id="PS50011"/>
    </source>
</evidence>
<evidence type="ECO:0000313" key="20">
    <source>
        <dbReference type="Proteomes" id="UP000186817"/>
    </source>
</evidence>
<dbReference type="PROSITE" id="PS00107">
    <property type="entry name" value="PROTEIN_KINASE_ATP"/>
    <property type="match status" value="1"/>
</dbReference>
<evidence type="ECO:0000256" key="1">
    <source>
        <dbReference type="ARBA" id="ARBA00001946"/>
    </source>
</evidence>
<dbReference type="Proteomes" id="UP000186817">
    <property type="component" value="Unassembled WGS sequence"/>
</dbReference>
<dbReference type="PROSITE" id="PS00018">
    <property type="entry name" value="EF_HAND_1"/>
    <property type="match status" value="4"/>
</dbReference>
<evidence type="ECO:0000256" key="5">
    <source>
        <dbReference type="ARBA" id="ARBA00022679"/>
    </source>
</evidence>
<evidence type="ECO:0000256" key="12">
    <source>
        <dbReference type="ARBA" id="ARBA00024334"/>
    </source>
</evidence>
<organism evidence="19 20">
    <name type="scientific">Symbiodinium microadriaticum</name>
    <name type="common">Dinoflagellate</name>
    <name type="synonym">Zooxanthella microadriatica</name>
    <dbReference type="NCBI Taxonomy" id="2951"/>
    <lineage>
        <taxon>Eukaryota</taxon>
        <taxon>Sar</taxon>
        <taxon>Alveolata</taxon>
        <taxon>Dinophyceae</taxon>
        <taxon>Suessiales</taxon>
        <taxon>Symbiodiniaceae</taxon>
        <taxon>Symbiodinium</taxon>
    </lineage>
</organism>
<dbReference type="CDD" id="cd00051">
    <property type="entry name" value="EFh"/>
    <property type="match status" value="2"/>
</dbReference>
<evidence type="ECO:0000256" key="16">
    <source>
        <dbReference type="SAM" id="MobiDB-lite"/>
    </source>
</evidence>
<dbReference type="CDD" id="cd05117">
    <property type="entry name" value="STKc_CAMK"/>
    <property type="match status" value="1"/>
</dbReference>
<protein>
    <recommendedName>
        <fullName evidence="3">non-specific serine/threonine protein kinase</fullName>
        <ecNumber evidence="3">2.7.11.1</ecNumber>
    </recommendedName>
</protein>
<feature type="region of interest" description="Disordered" evidence="16">
    <location>
        <begin position="2048"/>
        <end position="2081"/>
    </location>
</feature>
<dbReference type="InterPro" id="IPR011992">
    <property type="entry name" value="EF-hand-dom_pair"/>
</dbReference>
<comment type="catalytic activity">
    <reaction evidence="13">
        <text>L-threonyl-[protein] + ATP = O-phospho-L-threonyl-[protein] + ADP + H(+)</text>
        <dbReference type="Rhea" id="RHEA:46608"/>
        <dbReference type="Rhea" id="RHEA-COMP:11060"/>
        <dbReference type="Rhea" id="RHEA-COMP:11605"/>
        <dbReference type="ChEBI" id="CHEBI:15378"/>
        <dbReference type="ChEBI" id="CHEBI:30013"/>
        <dbReference type="ChEBI" id="CHEBI:30616"/>
        <dbReference type="ChEBI" id="CHEBI:61977"/>
        <dbReference type="ChEBI" id="CHEBI:456216"/>
        <dbReference type="EC" id="2.7.11.1"/>
    </reaction>
</comment>
<dbReference type="InterPro" id="IPR027417">
    <property type="entry name" value="P-loop_NTPase"/>
</dbReference>
<feature type="compositionally biased region" description="Basic residues" evidence="16">
    <location>
        <begin position="3085"/>
        <end position="3094"/>
    </location>
</feature>
<keyword evidence="4" id="KW-0723">Serine/threonine-protein kinase</keyword>
<evidence type="ECO:0000256" key="11">
    <source>
        <dbReference type="ARBA" id="ARBA00022840"/>
    </source>
</evidence>
<accession>A0A1Q9DJR5</accession>
<dbReference type="OrthoDB" id="435744at2759"/>
<feature type="compositionally biased region" description="Basic and acidic residues" evidence="16">
    <location>
        <begin position="3064"/>
        <end position="3073"/>
    </location>
</feature>
<evidence type="ECO:0000259" key="18">
    <source>
        <dbReference type="PROSITE" id="PS50222"/>
    </source>
</evidence>
<dbReference type="PROSITE" id="PS50011">
    <property type="entry name" value="PROTEIN_KINASE_DOM"/>
    <property type="match status" value="1"/>
</dbReference>
<dbReference type="FunFam" id="3.30.200.20:FF:000315">
    <property type="entry name" value="Calcium-dependent protein kinase 3"/>
    <property type="match status" value="1"/>
</dbReference>
<dbReference type="InterPro" id="IPR050205">
    <property type="entry name" value="CDPK_Ser/Thr_kinases"/>
</dbReference>
<evidence type="ECO:0000256" key="15">
    <source>
        <dbReference type="PROSITE-ProRule" id="PRU10141"/>
    </source>
</evidence>
<feature type="compositionally biased region" description="Basic and acidic residues" evidence="16">
    <location>
        <begin position="3269"/>
        <end position="3279"/>
    </location>
</feature>
<evidence type="ECO:0000256" key="7">
    <source>
        <dbReference type="ARBA" id="ARBA00022737"/>
    </source>
</evidence>
<dbReference type="InterPro" id="IPR011990">
    <property type="entry name" value="TPR-like_helical_dom_sf"/>
</dbReference>
<feature type="binding site" evidence="15">
    <location>
        <position position="142"/>
    </location>
    <ligand>
        <name>ATP</name>
        <dbReference type="ChEBI" id="CHEBI:30616"/>
    </ligand>
</feature>
<keyword evidence="9 19" id="KW-0418">Kinase</keyword>
<dbReference type="InterPro" id="IPR000719">
    <property type="entry name" value="Prot_kinase_dom"/>
</dbReference>
<evidence type="ECO:0000256" key="3">
    <source>
        <dbReference type="ARBA" id="ARBA00012513"/>
    </source>
</evidence>
<dbReference type="InterPro" id="IPR017441">
    <property type="entry name" value="Protein_kinase_ATP_BS"/>
</dbReference>
<evidence type="ECO:0000256" key="13">
    <source>
        <dbReference type="ARBA" id="ARBA00047899"/>
    </source>
</evidence>
<dbReference type="InterPro" id="IPR008271">
    <property type="entry name" value="Ser/Thr_kinase_AS"/>
</dbReference>
<feature type="region of interest" description="Disordered" evidence="16">
    <location>
        <begin position="3136"/>
        <end position="3296"/>
    </location>
</feature>
<dbReference type="Gene3D" id="1.10.238.10">
    <property type="entry name" value="EF-hand"/>
    <property type="match status" value="2"/>
</dbReference>
<dbReference type="SUPFAM" id="SSF56112">
    <property type="entry name" value="Protein kinase-like (PK-like)"/>
    <property type="match status" value="1"/>
</dbReference>
<dbReference type="SMART" id="SM00054">
    <property type="entry name" value="EFh"/>
    <property type="match status" value="4"/>
</dbReference>
<keyword evidence="8 15" id="KW-0547">Nucleotide-binding</keyword>
<evidence type="ECO:0000256" key="4">
    <source>
        <dbReference type="ARBA" id="ARBA00022527"/>
    </source>
</evidence>
<feature type="domain" description="EF-hand" evidence="18">
    <location>
        <begin position="628"/>
        <end position="663"/>
    </location>
</feature>
<dbReference type="Gene3D" id="1.25.40.10">
    <property type="entry name" value="Tetratricopeptide repeat domain"/>
    <property type="match status" value="1"/>
</dbReference>
<evidence type="ECO:0000256" key="14">
    <source>
        <dbReference type="ARBA" id="ARBA00048679"/>
    </source>
</evidence>
<dbReference type="FunFam" id="1.10.510.10:FF:000571">
    <property type="entry name" value="Maternal embryonic leucine zipper kinase"/>
    <property type="match status" value="1"/>
</dbReference>
<dbReference type="GO" id="GO:0004674">
    <property type="term" value="F:protein serine/threonine kinase activity"/>
    <property type="evidence" value="ECO:0007669"/>
    <property type="project" value="UniProtKB-KW"/>
</dbReference>
<feature type="compositionally biased region" description="Basic and acidic residues" evidence="16">
    <location>
        <begin position="3220"/>
        <end position="3242"/>
    </location>
</feature>
<comment type="similarity">
    <text evidence="12">Belongs to the protein kinase superfamily. Ser/Thr protein kinase family. CDPK subfamily.</text>
</comment>
<comment type="subunit">
    <text evidence="2">Monomer.</text>
</comment>
<dbReference type="SUPFAM" id="SSF48452">
    <property type="entry name" value="TPR-like"/>
    <property type="match status" value="1"/>
</dbReference>
<dbReference type="InterPro" id="IPR018247">
    <property type="entry name" value="EF_Hand_1_Ca_BS"/>
</dbReference>
<keyword evidence="11 15" id="KW-0067">ATP-binding</keyword>
<comment type="caution">
    <text evidence="19">The sequence shown here is derived from an EMBL/GenBank/DDBJ whole genome shotgun (WGS) entry which is preliminary data.</text>
</comment>
<dbReference type="Gene3D" id="3.40.50.300">
    <property type="entry name" value="P-loop containing nucleotide triphosphate hydrolases"/>
    <property type="match status" value="1"/>
</dbReference>
<feature type="domain" description="EF-hand" evidence="18">
    <location>
        <begin position="740"/>
        <end position="775"/>
    </location>
</feature>
<proteinExistence type="inferred from homology"/>
<gene>
    <name evidence="19" type="primary">CPK2</name>
    <name evidence="19" type="ORF">AK812_SmicGene22484</name>
</gene>
<sequence length="3296" mass="366490">MSMSRACQKTCIIFPADKRVVSQSILPFASSSVCSGCSRCNMGGCVATNQVLHKKSGSFCQDGPTGKRRKHDQKQDLPTMLNGVSGQKSNKADALSRAQLILNHSGDVRDIYRIEARKLGEGTYGSVSSAVHKQTGVVRAIKTMSKGQMKNLARFKQEVAIMKVMDHPNIIKLFETFEDRRQIYLVMELCSGGELFDRIIEAGHFRESDGAIVVSHILHAIFYMHKMDVCHRDLKPENFLFLTKDSIDKNVLKLIDFGLSSPASDGKVMSTKAGTPYYVAPQVLQGKYDKSCDLWSCGVIMYTMLCGYPPFYGKTDHEVLHKVKSGNFTFDQKDWKNVSDDAKALIRMLIKFDPAERYTAEQALQHEWIRFQAMTPTWASPSSSAKLRSCSRVAMPEEGVSKGAGGRPNLPGISSEYTRVQAELIWARKSVEELEYVRKRTENPPKSRKRLGKLGMFELVRYPTYLEAKMVKSPSPRESQCSAIASLVTGIGPTRLSQLEPSLPVPVCSSDLEIARPDEAEASAVSACPSSAPLQMLKYQNHSSDWMRKMEGQALYPGPAGPTKSTQSLKNSLTALSTRRQKPLTCRAPRSTTASLQAGIVDNLRAFQNQHKMKKAALQIIAGQLSEEKIKALREIFVALDANGDGCLAADELRDGMAKASLGELMSKVDLDAIIEGVDADGSGMIDYTEFLAATLDRKCYLQEDVCYNAFSVFDQDGDGQITLEELKTILDNGNMDEALGSKTSEDILKAVDADGNGSIDFQEFMDMMRGDKAPALDIKEFEVVLINMAEGRPVSSLLSLSMLGFSQFPRRLSESQQWVVHRFVQMHRGLAPRRTIFIGPLPEFHAAETGMALTRFHGKSRNTASLFFRVGCWDVLVAPGRVKGPPNDMATAFVTSLLVCTNKQDNREIRHGWNIMRAAVLLVADGCAKAVGGASPSPLFGSDDSSRCVHFQRPGKILVYKKDTPIFPIGIAVPSDMIAKSVPRKTRLTAGFVGSRAGGEVKEYKFGPMDERRYHEFYRRHRFAHTKKKGGWDATRHAEILAVGTVPNFTGLAQAPPLAVPFVPKSLLLKAKRQLLPFSLRLEAVYNATVERLLDHTRRCLSVESMAARVLRSIGLWPTQRPLRLLYVTCGFGFTGAGDGWQGPVSIGIFLGLQSLLKSIPGSRIVDAPASDEWSYISMDATIKLCLKLHGQESYRAPREAKEAAPFGDDLAWRRLLTVRGKSGAVLLIHPLQSEKSEHLVAALHDNFRTSQLESIRWVATDSPSGKFYKDLLVVCPKLEGMMLDPVHLAIVYEYGFWNKTSPGSKQLRRLLRKGTARRAGQTAEDWGMCYDGDMSRPPNQQENRYRDMVLHLSMPQHEASSILRQIDADEPFHERLDFIKGIAAICSKYSREVTRKVPGPNKEINRILWAVCAPDRLEWLFNNQRIRRLMPDSYRCFLPSGTSSNEALHVEINSWSRSTNALHRSTLEMKLRYFRFIKLMGHYLATQHPMSHLVTETMLLGRSLHQSLWTDNEWQEQQGQGPQCKASLPLAGMRQKEVSVVKKWHMKRSSFWYLADERLARKQEALAVRAERDLVTQSLFRREFDGIIYGKVGPNQACDPLPFFNEVQAAGYPSERVALIYGGDFGLETKLVAQHARIFSGHGIIFFREMIAPLDDFHWVPARVYPRACYADPAWKQFFHLWYQRLECWGCPEIDVPVRQELWGELRQMAAGRPWQSGVGKMELMPPCWSGLVLLAVPLLADGGMPARKPSSEDLEDRCEFFYLQLRKAQAFLSFRTRPWPRWRQRRGALAFREGFGISPWEVRAFVDSACRGPGTGAGLFHARFANEARRPLSELRSTWRSSEKHDVQSLQLFFVPGGKVSRILTSWVRQQQLAARCGLQGRVWRAWGCQDDGPPMRPRPRSSPGCQRATADLEVRTACKAPSTVWVGADVIKVLAGPELAQLTYRPPSKDEMGPNPLSVAEERGQQSPNDFGSTAEVEPPPKDEAVRAHEYRAAEPPRQMADSPQVKTDAYEQEKIFASVQPYKCMPKVVQADDDKMDFTSPRQSTYNSFCDDRGSLVATPPPPKRNKRNRSEVPLGSLETSSIIKATPMLLPFDTKGVPSGRGGQENTKAIFKQGWKQLGKTVMRDNFTSYLHSSYFPVGEKNWHSCKSDAAFNQGVHQWPRPYLTPAWPVEASWMEACMKSDDKELIAQMTRALIFPESMGLLEGFIVIDLRALRGNIMLQQGQPVATLAELEAALCLAEQQSLVPPTEIRRRWQTLAASAISWSLDCLTAAGEQEWIFDQALQMLCTAEILKRTDVAETFGAKAVPNRLFLRALSLSGLGGYYQQRGKPRAAVRFLEQAVAGHAKFAHPAVLLNLCSAHLQLREPGPALSYLSQAVLALRSAAGRLCPQQAAEVDASATAATAAVLAVLGPAANPEDMCSEVDVRVRKNLWVEMDPLGRGIDLGEQQRLRVEPGGSLETPEASVSSLASQSKEVGKTVRYSGPRRGLGRHGLISKEHAASSKDAFQYEVDAAVVKTLLVAKVLLWPWPELGEEANAVQAQAALTQTRKQETSLAGRCSQKMTFENSSHTYPIRNLYWLHFPKAGTSFMATVWNYACGQGRELLDLTVSDAYAPKCLHCYDFALMERYPKDEYCTQGVLHKQFTTQHRPFSMEQIQGRTLHVAAMFRQPSQRIISAKADGLHASGLSPTGYAELRRKCEHEPTECFARYPGIAGCMTRMLTGKNCAEDSNDRTAPFDGGRALVDEAKKVVGELSFVGLTERWNESVCLFHRMFGGSVNPAEFMNFHHNHRHDGAHHYGEDRLNGFRDEADEAVYAAAQERFESLLRENVPKGQSACDGLSEASQAECRCEVQEQQCGSVPDAALDCGKYTAVLVLAKQAASSCQTNFLIGLKTAGVMCTEANFTTPRSYAMVVYEVQQSQEIVSAYRNGEGHVGLEAALKSIATPGIAKHAAKLKKVWPEWGKIASEAPVPGAGLVLRECLLLTFVHAATALAQLSSKRLYDIWVVPPLREGLVLAIVLFGSKHPLALRLIHACQRAQVPQQPPAPPPDTSRLARPRPRVDPTEPKLRPKPPKTASVKVRARPKRPQTKGHVPAWNAGAGLQPEKEEKLHPAGQVPDAVLALAGGAEYMQAQSARRHGSSRPSVSPVRKDFWTGSQGQRAQEHLERQAKSEIRRELQRPLSSDPSTSRRRRPEATAQGLAPSSTPATPRSQTPETERGGTPRREPVWKQAARDHSQRAVNSAIVQLHRSRSSRPAGEVTSNDVQKRPATKDVTRQTPRPTFSRMKTWAAS</sequence>
<dbReference type="PROSITE" id="PS50222">
    <property type="entry name" value="EF_HAND_2"/>
    <property type="match status" value="4"/>
</dbReference>
<feature type="compositionally biased region" description="Basic and acidic residues" evidence="16">
    <location>
        <begin position="3166"/>
        <end position="3183"/>
    </location>
</feature>
<feature type="domain" description="EF-hand" evidence="18">
    <location>
        <begin position="702"/>
        <end position="737"/>
    </location>
</feature>
<dbReference type="Gene3D" id="3.30.200.20">
    <property type="entry name" value="Phosphorylase Kinase, domain 1"/>
    <property type="match status" value="1"/>
</dbReference>
<evidence type="ECO:0000256" key="9">
    <source>
        <dbReference type="ARBA" id="ARBA00022777"/>
    </source>
</evidence>
<dbReference type="GO" id="GO:0005509">
    <property type="term" value="F:calcium ion binding"/>
    <property type="evidence" value="ECO:0007669"/>
    <property type="project" value="InterPro"/>
</dbReference>
<comment type="cofactor">
    <cofactor evidence="1">
        <name>Mg(2+)</name>
        <dbReference type="ChEBI" id="CHEBI:18420"/>
    </cofactor>
</comment>
<keyword evidence="6" id="KW-0479">Metal-binding</keyword>